<gene>
    <name evidence="1" type="ORF">ASCRUDRAFT_79392</name>
</gene>
<reference evidence="2" key="1">
    <citation type="submission" date="2016-05" db="EMBL/GenBank/DDBJ databases">
        <title>Comparative genomics of biotechnologically important yeasts.</title>
        <authorList>
            <consortium name="DOE Joint Genome Institute"/>
            <person name="Riley R."/>
            <person name="Haridas S."/>
            <person name="Wolfe K.H."/>
            <person name="Lopes M.R."/>
            <person name="Hittinger C.T."/>
            <person name="Goker M."/>
            <person name="Salamov A."/>
            <person name="Wisecaver J."/>
            <person name="Long T.M."/>
            <person name="Aerts A.L."/>
            <person name="Barry K."/>
            <person name="Choi C."/>
            <person name="Clum A."/>
            <person name="Coughlan A.Y."/>
            <person name="Deshpande S."/>
            <person name="Douglass A.P."/>
            <person name="Hanson S.J."/>
            <person name="Klenk H.-P."/>
            <person name="Labutti K."/>
            <person name="Lapidus A."/>
            <person name="Lindquist E."/>
            <person name="Lipzen A."/>
            <person name="Meier-Kolthoff J.P."/>
            <person name="Ohm R.A."/>
            <person name="Otillar R.P."/>
            <person name="Pangilinan J."/>
            <person name="Peng Y."/>
            <person name="Rokas A."/>
            <person name="Rosa C.A."/>
            <person name="Scheuner C."/>
            <person name="Sibirny A.A."/>
            <person name="Slot J.C."/>
            <person name="Stielow J.B."/>
            <person name="Sun H."/>
            <person name="Kurtzman C.P."/>
            <person name="Blackwell M."/>
            <person name="Grigoriev I.V."/>
            <person name="Jeffries T.W."/>
        </authorList>
    </citation>
    <scope>NUCLEOTIDE SEQUENCE [LARGE SCALE GENOMIC DNA]</scope>
    <source>
        <strain evidence="2">DSM 1968</strain>
    </source>
</reference>
<keyword evidence="2" id="KW-1185">Reference proteome</keyword>
<dbReference type="EMBL" id="KV454476">
    <property type="protein sequence ID" value="ODV62724.1"/>
    <property type="molecule type" value="Genomic_DNA"/>
</dbReference>
<dbReference type="Proteomes" id="UP000095038">
    <property type="component" value="Unassembled WGS sequence"/>
</dbReference>
<evidence type="ECO:0000313" key="2">
    <source>
        <dbReference type="Proteomes" id="UP000095038"/>
    </source>
</evidence>
<dbReference type="RefSeq" id="XP_020049031.1">
    <property type="nucleotide sequence ID" value="XM_020194370.1"/>
</dbReference>
<dbReference type="InParanoid" id="A0A1D2VMC1"/>
<dbReference type="GeneID" id="30968006"/>
<protein>
    <submittedName>
        <fullName evidence="1">Uncharacterized protein</fullName>
    </submittedName>
</protein>
<name>A0A1D2VMC1_9ASCO</name>
<dbReference type="AlphaFoldDB" id="A0A1D2VMC1"/>
<sequence length="123" mass="14585">MFLAHEKYLRIDLMHINLFDSRSLSHLENLFVTDKDMECDIENLENLLLLKTKIKNFFLILYDEYHWSAKVRKFLKLLISDDLTNLTSFNLFSFSGDLPYALENISFNINQCSCLVNLRELDL</sequence>
<evidence type="ECO:0000313" key="1">
    <source>
        <dbReference type="EMBL" id="ODV62724.1"/>
    </source>
</evidence>
<accession>A0A1D2VMC1</accession>
<organism evidence="1 2">
    <name type="scientific">Ascoidea rubescens DSM 1968</name>
    <dbReference type="NCBI Taxonomy" id="1344418"/>
    <lineage>
        <taxon>Eukaryota</taxon>
        <taxon>Fungi</taxon>
        <taxon>Dikarya</taxon>
        <taxon>Ascomycota</taxon>
        <taxon>Saccharomycotina</taxon>
        <taxon>Saccharomycetes</taxon>
        <taxon>Ascoideaceae</taxon>
        <taxon>Ascoidea</taxon>
    </lineage>
</organism>
<proteinExistence type="predicted"/>